<reference evidence="2 3" key="1">
    <citation type="submission" date="2020-02" db="EMBL/GenBank/DDBJ databases">
        <authorList>
            <person name="Ma Q."/>
            <person name="Huang Y."/>
            <person name="Song X."/>
            <person name="Pei D."/>
        </authorList>
    </citation>
    <scope>NUCLEOTIDE SEQUENCE [LARGE SCALE GENOMIC DNA]</scope>
    <source>
        <strain evidence="2">Sxm20200214</strain>
        <tissue evidence="2">Leaf</tissue>
    </source>
</reference>
<sequence length="171" mass="19880">MLKLIWLLFFQAGSIWVGWIKETVLSGDLSSFWTIQPSTRNSWLLNKLLKLRGEIYHWIRLRVRSGTSTRFWTDNWSPFGCLQSFLENDSNFSLGIQDDATVSSLFIDNHWILPQPRSDKQLELHVFLTTLELSSEDDYYEWEVEGKISSKYSTGQVIEMGTTNGVFLFAL</sequence>
<proteinExistence type="predicted"/>
<dbReference type="EMBL" id="JAAMPC010000014">
    <property type="protein sequence ID" value="KAG2261868.1"/>
    <property type="molecule type" value="Genomic_DNA"/>
</dbReference>
<organism evidence="2 3">
    <name type="scientific">Brassica carinata</name>
    <name type="common">Ethiopian mustard</name>
    <name type="synonym">Abyssinian cabbage</name>
    <dbReference type="NCBI Taxonomy" id="52824"/>
    <lineage>
        <taxon>Eukaryota</taxon>
        <taxon>Viridiplantae</taxon>
        <taxon>Streptophyta</taxon>
        <taxon>Embryophyta</taxon>
        <taxon>Tracheophyta</taxon>
        <taxon>Spermatophyta</taxon>
        <taxon>Magnoliopsida</taxon>
        <taxon>eudicotyledons</taxon>
        <taxon>Gunneridae</taxon>
        <taxon>Pentapetalae</taxon>
        <taxon>rosids</taxon>
        <taxon>malvids</taxon>
        <taxon>Brassicales</taxon>
        <taxon>Brassicaceae</taxon>
        <taxon>Brassiceae</taxon>
        <taxon>Brassica</taxon>
    </lineage>
</organism>
<evidence type="ECO:0000256" key="1">
    <source>
        <dbReference type="SAM" id="SignalP"/>
    </source>
</evidence>
<name>A0A8X7Q2U0_BRACI</name>
<keyword evidence="1" id="KW-0732">Signal</keyword>
<evidence type="ECO:0000313" key="2">
    <source>
        <dbReference type="EMBL" id="KAG2261868.1"/>
    </source>
</evidence>
<comment type="caution">
    <text evidence="2">The sequence shown here is derived from an EMBL/GenBank/DDBJ whole genome shotgun (WGS) entry which is preliminary data.</text>
</comment>
<evidence type="ECO:0000313" key="3">
    <source>
        <dbReference type="Proteomes" id="UP000886595"/>
    </source>
</evidence>
<dbReference type="OrthoDB" id="1108859at2759"/>
<feature type="signal peptide" evidence="1">
    <location>
        <begin position="1"/>
        <end position="26"/>
    </location>
</feature>
<dbReference type="AlphaFoldDB" id="A0A8X7Q2U0"/>
<gene>
    <name evidence="2" type="ORF">Bca52824_068947</name>
</gene>
<keyword evidence="3" id="KW-1185">Reference proteome</keyword>
<protein>
    <submittedName>
        <fullName evidence="2">Uncharacterized protein</fullName>
    </submittedName>
</protein>
<dbReference type="Proteomes" id="UP000886595">
    <property type="component" value="Unassembled WGS sequence"/>
</dbReference>
<feature type="chain" id="PRO_5036459434" evidence="1">
    <location>
        <begin position="27"/>
        <end position="171"/>
    </location>
</feature>
<accession>A0A8X7Q2U0</accession>